<dbReference type="PANTHER" id="PTHR31744">
    <property type="entry name" value="PROTEIN CUP-SHAPED COTYLEDON 2-RELATED"/>
    <property type="match status" value="1"/>
</dbReference>
<dbReference type="EMBL" id="JAQIZT010000016">
    <property type="protein sequence ID" value="KAJ6968421.1"/>
    <property type="molecule type" value="Genomic_DNA"/>
</dbReference>
<dbReference type="InterPro" id="IPR003441">
    <property type="entry name" value="NAC-dom"/>
</dbReference>
<keyword evidence="8" id="KW-1185">Reference proteome</keyword>
<reference evidence="7 8" key="1">
    <citation type="journal article" date="2023" name="Mol. Ecol. Resour.">
        <title>Chromosome-level genome assembly of a triploid poplar Populus alba 'Berolinensis'.</title>
        <authorList>
            <person name="Chen S."/>
            <person name="Yu Y."/>
            <person name="Wang X."/>
            <person name="Wang S."/>
            <person name="Zhang T."/>
            <person name="Zhou Y."/>
            <person name="He R."/>
            <person name="Meng N."/>
            <person name="Wang Y."/>
            <person name="Liu W."/>
            <person name="Liu Z."/>
            <person name="Liu J."/>
            <person name="Guo Q."/>
            <person name="Huang H."/>
            <person name="Sederoff R.R."/>
            <person name="Wang G."/>
            <person name="Qu G."/>
            <person name="Chen S."/>
        </authorList>
    </citation>
    <scope>NUCLEOTIDE SEQUENCE [LARGE SCALE GENOMIC DNA]</scope>
    <source>
        <strain evidence="7">SC-2020</strain>
    </source>
</reference>
<evidence type="ECO:0000313" key="7">
    <source>
        <dbReference type="EMBL" id="KAJ6968421.1"/>
    </source>
</evidence>
<feature type="compositionally biased region" description="Polar residues" evidence="5">
    <location>
        <begin position="199"/>
        <end position="233"/>
    </location>
</feature>
<evidence type="ECO:0000256" key="2">
    <source>
        <dbReference type="ARBA" id="ARBA00023125"/>
    </source>
</evidence>
<dbReference type="SUPFAM" id="SSF101941">
    <property type="entry name" value="NAC domain"/>
    <property type="match status" value="2"/>
</dbReference>
<feature type="region of interest" description="Disordered" evidence="5">
    <location>
        <begin position="184"/>
        <end position="235"/>
    </location>
</feature>
<keyword evidence="4" id="KW-0539">Nucleus</keyword>
<dbReference type="GO" id="GO:0003677">
    <property type="term" value="F:DNA binding"/>
    <property type="evidence" value="ECO:0007669"/>
    <property type="project" value="UniProtKB-KW"/>
</dbReference>
<evidence type="ECO:0000256" key="5">
    <source>
        <dbReference type="SAM" id="MobiDB-lite"/>
    </source>
</evidence>
<dbReference type="Pfam" id="PF02365">
    <property type="entry name" value="NAM"/>
    <property type="match status" value="2"/>
</dbReference>
<dbReference type="GO" id="GO:0006355">
    <property type="term" value="P:regulation of DNA-templated transcription"/>
    <property type="evidence" value="ECO:0007669"/>
    <property type="project" value="InterPro"/>
</dbReference>
<evidence type="ECO:0000256" key="4">
    <source>
        <dbReference type="ARBA" id="ARBA00023242"/>
    </source>
</evidence>
<proteinExistence type="predicted"/>
<evidence type="ECO:0000256" key="1">
    <source>
        <dbReference type="ARBA" id="ARBA00023015"/>
    </source>
</evidence>
<keyword evidence="2" id="KW-0238">DNA-binding</keyword>
<organism evidence="7 8">
    <name type="scientific">Populus alba x Populus x berolinensis</name>
    <dbReference type="NCBI Taxonomy" id="444605"/>
    <lineage>
        <taxon>Eukaryota</taxon>
        <taxon>Viridiplantae</taxon>
        <taxon>Streptophyta</taxon>
        <taxon>Embryophyta</taxon>
        <taxon>Tracheophyta</taxon>
        <taxon>Spermatophyta</taxon>
        <taxon>Magnoliopsida</taxon>
        <taxon>eudicotyledons</taxon>
        <taxon>Gunneridae</taxon>
        <taxon>Pentapetalae</taxon>
        <taxon>rosids</taxon>
        <taxon>fabids</taxon>
        <taxon>Malpighiales</taxon>
        <taxon>Salicaceae</taxon>
        <taxon>Saliceae</taxon>
        <taxon>Populus</taxon>
    </lineage>
</organism>
<feature type="compositionally biased region" description="Polar residues" evidence="5">
    <location>
        <begin position="458"/>
        <end position="475"/>
    </location>
</feature>
<dbReference type="Gene3D" id="2.170.150.80">
    <property type="entry name" value="NAC domain"/>
    <property type="match status" value="2"/>
</dbReference>
<accession>A0AAD6PUW0</accession>
<protein>
    <recommendedName>
        <fullName evidence="6">NAC domain-containing protein</fullName>
    </recommendedName>
</protein>
<evidence type="ECO:0000313" key="8">
    <source>
        <dbReference type="Proteomes" id="UP001164929"/>
    </source>
</evidence>
<comment type="caution">
    <text evidence="7">The sequence shown here is derived from an EMBL/GenBank/DDBJ whole genome shotgun (WGS) entry which is preliminary data.</text>
</comment>
<dbReference type="PROSITE" id="PS51005">
    <property type="entry name" value="NAC"/>
    <property type="match status" value="2"/>
</dbReference>
<dbReference type="InterPro" id="IPR036093">
    <property type="entry name" value="NAC_dom_sf"/>
</dbReference>
<keyword evidence="1" id="KW-0805">Transcription regulation</keyword>
<feature type="region of interest" description="Disordered" evidence="5">
    <location>
        <begin position="438"/>
        <end position="484"/>
    </location>
</feature>
<evidence type="ECO:0000256" key="3">
    <source>
        <dbReference type="ARBA" id="ARBA00023163"/>
    </source>
</evidence>
<feature type="domain" description="NAC" evidence="6">
    <location>
        <begin position="247"/>
        <end position="413"/>
    </location>
</feature>
<feature type="domain" description="NAC" evidence="6">
    <location>
        <begin position="3"/>
        <end position="166"/>
    </location>
</feature>
<sequence>MVFPPGYRFFPTEEELISFYLHHKLDGGSEELNQVINQIIPVRDIYEHDPWDLPQFSGGLHHIKDPEQWFFFIPRQESEARGGRPKRLTNTGYWKATGSPGSVFSNNRSIGLKRTMVFYSGRAPNGRKTEWKMNEYKAVDQGKASSSTSANPKLRHEYSLCRVYRNSKCLRAFDRRPVGLEVIEPRTQPASGGNELVASDQNHPTVENTSSPDSSCSGDQGNPSRTGESSSMPMSVDNDMWDVDLDWYYGFRFYPTEEELVSFYLRNKLEARREDLLRVMDRLIPVLDIYGFNPWELPQFSGDLCHGDPEECFFFIPRQKSEAHGGRPKRLTATGYWKATGSPGSVYSSESNRCIGEKRTMVFYNGRAPNGQKTDWKMNEYKAIKEEEEEASSSSGAYPKPREEFSLCRVYKKSNFVRAFDRRPSGVEDMVQMRAQAAPDDGATAFHQSPSAGEITCSHDSSTSGHHGQPLQTGEISDMAIDNEPIWEWEQLDQYWSKQGHSDQQ</sequence>
<dbReference type="Proteomes" id="UP001164929">
    <property type="component" value="Chromosome 16"/>
</dbReference>
<gene>
    <name evidence="7" type="ORF">NC653_036403</name>
</gene>
<evidence type="ECO:0000259" key="6">
    <source>
        <dbReference type="PROSITE" id="PS51005"/>
    </source>
</evidence>
<dbReference type="AlphaFoldDB" id="A0AAD6PUW0"/>
<keyword evidence="3" id="KW-0804">Transcription</keyword>
<name>A0AAD6PUW0_9ROSI</name>
<dbReference type="PANTHER" id="PTHR31744:SF220">
    <property type="entry name" value="LOW QUALITY PROTEIN: NAC DOMAIN-CONTAINING PROTEIN 90-LIKE"/>
    <property type="match status" value="1"/>
</dbReference>